<dbReference type="InterPro" id="IPR001173">
    <property type="entry name" value="Glyco_trans_2-like"/>
</dbReference>
<dbReference type="AlphaFoldDB" id="A0A1F5FB77"/>
<dbReference type="Gene3D" id="3.90.550.10">
    <property type="entry name" value="Spore Coat Polysaccharide Biosynthesis Protein SpsA, Chain A"/>
    <property type="match status" value="1"/>
</dbReference>
<dbReference type="SUPFAM" id="SSF53448">
    <property type="entry name" value="Nucleotide-diphospho-sugar transferases"/>
    <property type="match status" value="1"/>
</dbReference>
<organism evidence="2 3">
    <name type="scientific">Candidatus Collierbacteria bacterium RIFOXYB1_FULL_49_13</name>
    <dbReference type="NCBI Taxonomy" id="1817728"/>
    <lineage>
        <taxon>Bacteria</taxon>
        <taxon>Candidatus Collieribacteriota</taxon>
    </lineage>
</organism>
<accession>A0A1F5FB77</accession>
<name>A0A1F5FB77_9BACT</name>
<dbReference type="Pfam" id="PF00535">
    <property type="entry name" value="Glycos_transf_2"/>
    <property type="match status" value="1"/>
</dbReference>
<proteinExistence type="predicted"/>
<gene>
    <name evidence="2" type="ORF">A2368_02790</name>
</gene>
<dbReference type="EMBL" id="MFAM01000069">
    <property type="protein sequence ID" value="OGD76871.1"/>
    <property type="molecule type" value="Genomic_DNA"/>
</dbReference>
<protein>
    <recommendedName>
        <fullName evidence="1">Glycosyltransferase 2-like domain-containing protein</fullName>
    </recommendedName>
</protein>
<evidence type="ECO:0000313" key="3">
    <source>
        <dbReference type="Proteomes" id="UP000176682"/>
    </source>
</evidence>
<comment type="caution">
    <text evidence="2">The sequence shown here is derived from an EMBL/GenBank/DDBJ whole genome shotgun (WGS) entry which is preliminary data.</text>
</comment>
<dbReference type="Proteomes" id="UP000176682">
    <property type="component" value="Unassembled WGS sequence"/>
</dbReference>
<dbReference type="PANTHER" id="PTHR22916:SF3">
    <property type="entry name" value="UDP-GLCNAC:BETAGAL BETA-1,3-N-ACETYLGLUCOSAMINYLTRANSFERASE-LIKE PROTEIN 1"/>
    <property type="match status" value="1"/>
</dbReference>
<feature type="domain" description="Glycosyltransferase 2-like" evidence="1">
    <location>
        <begin position="51"/>
        <end position="164"/>
    </location>
</feature>
<reference evidence="2 3" key="1">
    <citation type="journal article" date="2016" name="Nat. Commun.">
        <title>Thousands of microbial genomes shed light on interconnected biogeochemical processes in an aquifer system.</title>
        <authorList>
            <person name="Anantharaman K."/>
            <person name="Brown C.T."/>
            <person name="Hug L.A."/>
            <person name="Sharon I."/>
            <person name="Castelle C.J."/>
            <person name="Probst A.J."/>
            <person name="Thomas B.C."/>
            <person name="Singh A."/>
            <person name="Wilkins M.J."/>
            <person name="Karaoz U."/>
            <person name="Brodie E.L."/>
            <person name="Williams K.H."/>
            <person name="Hubbard S.S."/>
            <person name="Banfield J.F."/>
        </authorList>
    </citation>
    <scope>NUCLEOTIDE SEQUENCE [LARGE SCALE GENOMIC DNA]</scope>
</reference>
<sequence length="339" mass="38296">MAAGPAKPSNCSFFETPLSAFFPLRAVVFFSAYSLCALKIANMKQNKPLISILLPVYNGEPYLQGGLDSILKQTYSHWELIAIDDGSTDASLSTLKHYAKQDKRIKVYSLNKNVGIAKALNHAIKHAQGQFIARMDADDVMYPNRLTLQIKYLLSHPDTVIIGGQCTLINTQGKTIGNKHFPLTHDGIYQLALLRSPMQHPAVMINRGLLPKNFNWYYSSQVPAEDLDLYFRLFHYGYAANLKNKLIKYRINPVGLTFINPRRTFKKAYSIRRHASSLYGYQASIFTQTSFIIQSVLIYILPETVTNLIYRLIIDPRLLFQSLKAIGLVALSSRLSITQ</sequence>
<evidence type="ECO:0000259" key="1">
    <source>
        <dbReference type="Pfam" id="PF00535"/>
    </source>
</evidence>
<evidence type="ECO:0000313" key="2">
    <source>
        <dbReference type="EMBL" id="OGD76871.1"/>
    </source>
</evidence>
<dbReference type="GO" id="GO:0016758">
    <property type="term" value="F:hexosyltransferase activity"/>
    <property type="evidence" value="ECO:0007669"/>
    <property type="project" value="UniProtKB-ARBA"/>
</dbReference>
<dbReference type="PANTHER" id="PTHR22916">
    <property type="entry name" value="GLYCOSYLTRANSFERASE"/>
    <property type="match status" value="1"/>
</dbReference>
<dbReference type="InterPro" id="IPR029044">
    <property type="entry name" value="Nucleotide-diphossugar_trans"/>
</dbReference>